<keyword evidence="3" id="KW-1185">Reference proteome</keyword>
<reference evidence="2" key="1">
    <citation type="submission" date="2014-08" db="EMBL/GenBank/DDBJ databases">
        <title>Draft genome sequences of Sphingobium herbicidovorans.</title>
        <authorList>
            <person name="Gan H.M."/>
            <person name="Gan H.Y."/>
            <person name="Savka M.A."/>
        </authorList>
    </citation>
    <scope>NUCLEOTIDE SEQUENCE [LARGE SCALE GENOMIC DNA]</scope>
    <source>
        <strain evidence="2">NBRC 16415</strain>
    </source>
</reference>
<dbReference type="eggNOG" id="ENOG5031BKY">
    <property type="taxonomic scope" value="Bacteria"/>
</dbReference>
<dbReference type="OrthoDB" id="7472092at2"/>
<organism evidence="2 3">
    <name type="scientific">Sphingobium herbicidovorans (strain ATCC 700291 / DSM 11019 / CCUG 56400 / KCTC 2939 / LMG 18315 / NBRC 16415 / MH)</name>
    <name type="common">Sphingomonas herbicidovorans</name>
    <dbReference type="NCBI Taxonomy" id="1219045"/>
    <lineage>
        <taxon>Bacteria</taxon>
        <taxon>Pseudomonadati</taxon>
        <taxon>Pseudomonadota</taxon>
        <taxon>Alphaproteobacteria</taxon>
        <taxon>Sphingomonadales</taxon>
        <taxon>Sphingomonadaceae</taxon>
        <taxon>Sphingobium</taxon>
    </lineage>
</organism>
<gene>
    <name evidence="2" type="ORF">BV98_000303</name>
</gene>
<dbReference type="STRING" id="76947.GCA_002080435_00715"/>
<feature type="chain" id="PRO_5001813428" evidence="1">
    <location>
        <begin position="19"/>
        <end position="127"/>
    </location>
</feature>
<protein>
    <submittedName>
        <fullName evidence="2">Lipoprotein</fullName>
    </submittedName>
</protein>
<dbReference type="PATRIC" id="fig|1219045.3.peg.307"/>
<keyword evidence="1" id="KW-0732">Signal</keyword>
<sequence>MKYYIPLISAMALSLLSACNNNDEPEVVGGPADPMAERLANAAPVELPPSVKESHQYRCKDNSLIFVDFMSDDKTVNLRTEKDGSPTKLVAAAPGEPFTAEGGYSIEGTGKQITATLPGKSALSCKA</sequence>
<proteinExistence type="predicted"/>
<dbReference type="Proteomes" id="UP000024284">
    <property type="component" value="Unassembled WGS sequence"/>
</dbReference>
<dbReference type="EMBL" id="JFZA02000001">
    <property type="protein sequence ID" value="KFG92052.1"/>
    <property type="molecule type" value="Genomic_DNA"/>
</dbReference>
<name>A0A086PF84_SPHHM</name>
<dbReference type="AlphaFoldDB" id="A0A086PF84"/>
<accession>A0A086PF84</accession>
<evidence type="ECO:0000313" key="3">
    <source>
        <dbReference type="Proteomes" id="UP000024284"/>
    </source>
</evidence>
<dbReference type="PROSITE" id="PS51257">
    <property type="entry name" value="PROKAR_LIPOPROTEIN"/>
    <property type="match status" value="1"/>
</dbReference>
<evidence type="ECO:0000256" key="1">
    <source>
        <dbReference type="SAM" id="SignalP"/>
    </source>
</evidence>
<comment type="caution">
    <text evidence="2">The sequence shown here is derived from an EMBL/GenBank/DDBJ whole genome shotgun (WGS) entry which is preliminary data.</text>
</comment>
<dbReference type="RefSeq" id="WP_037461959.1">
    <property type="nucleotide sequence ID" value="NZ_BCZD01000001.1"/>
</dbReference>
<feature type="signal peptide" evidence="1">
    <location>
        <begin position="1"/>
        <end position="18"/>
    </location>
</feature>
<evidence type="ECO:0000313" key="2">
    <source>
        <dbReference type="EMBL" id="KFG92052.1"/>
    </source>
</evidence>
<keyword evidence="2" id="KW-0449">Lipoprotein</keyword>